<feature type="compositionally biased region" description="Acidic residues" evidence="1">
    <location>
        <begin position="191"/>
        <end position="204"/>
    </location>
</feature>
<evidence type="ECO:0000313" key="2">
    <source>
        <dbReference type="EMBL" id="MBB6125646.1"/>
    </source>
</evidence>
<gene>
    <name evidence="2" type="ORF">FHS92_003410</name>
</gene>
<dbReference type="Proteomes" id="UP000552700">
    <property type="component" value="Unassembled WGS sequence"/>
</dbReference>
<dbReference type="AlphaFoldDB" id="A0A841J7X0"/>
<evidence type="ECO:0000256" key="1">
    <source>
        <dbReference type="SAM" id="MobiDB-lite"/>
    </source>
</evidence>
<evidence type="ECO:0008006" key="4">
    <source>
        <dbReference type="Google" id="ProtNLM"/>
    </source>
</evidence>
<comment type="caution">
    <text evidence="2">The sequence shown here is derived from an EMBL/GenBank/DDBJ whole genome shotgun (WGS) entry which is preliminary data.</text>
</comment>
<name>A0A841J7X0_9SPHN</name>
<dbReference type="EMBL" id="JACIJP010000010">
    <property type="protein sequence ID" value="MBB6125646.1"/>
    <property type="molecule type" value="Genomic_DNA"/>
</dbReference>
<evidence type="ECO:0000313" key="3">
    <source>
        <dbReference type="Proteomes" id="UP000552700"/>
    </source>
</evidence>
<proteinExistence type="predicted"/>
<reference evidence="2 3" key="1">
    <citation type="submission" date="2020-08" db="EMBL/GenBank/DDBJ databases">
        <title>Genomic Encyclopedia of Type Strains, Phase IV (KMG-IV): sequencing the most valuable type-strain genomes for metagenomic binning, comparative biology and taxonomic classification.</title>
        <authorList>
            <person name="Goeker M."/>
        </authorList>
    </citation>
    <scope>NUCLEOTIDE SEQUENCE [LARGE SCALE GENOMIC DNA]</scope>
    <source>
        <strain evidence="2 3">DSM 102255</strain>
    </source>
</reference>
<protein>
    <recommendedName>
        <fullName evidence="4">Chromosome partitioning protein ParB</fullName>
    </recommendedName>
</protein>
<accession>A0A841J7X0</accession>
<dbReference type="RefSeq" id="WP_246352083.1">
    <property type="nucleotide sequence ID" value="NZ_JACIJP010000010.1"/>
</dbReference>
<organism evidence="2 3">
    <name type="scientific">Sphingobium subterraneum</name>
    <dbReference type="NCBI Taxonomy" id="627688"/>
    <lineage>
        <taxon>Bacteria</taxon>
        <taxon>Pseudomonadati</taxon>
        <taxon>Pseudomonadota</taxon>
        <taxon>Alphaproteobacteria</taxon>
        <taxon>Sphingomonadales</taxon>
        <taxon>Sphingomonadaceae</taxon>
        <taxon>Sphingobium</taxon>
    </lineage>
</organism>
<sequence length="204" mass="21840">MADVRETLDTSWTEHDRTQDRFAAFSALDDDAKAGWLAYCVARSLEASIGAPRKSGQMGPDQNDLHDHLAGLMGINPASHWRPTAANYFDRVSKQTLLAHINEVGGPTMAASFMGSKKGDLSASCERLFAGETIVAPEDKAAALAWVPAHMRFRVLASPDAEAEGVAVPDEEAAIEGPAEPIGEPMHEDDLSGDTVDEPELIDA</sequence>
<feature type="region of interest" description="Disordered" evidence="1">
    <location>
        <begin position="163"/>
        <end position="204"/>
    </location>
</feature>
<keyword evidence="3" id="KW-1185">Reference proteome</keyword>
<feature type="compositionally biased region" description="Low complexity" evidence="1">
    <location>
        <begin position="175"/>
        <end position="184"/>
    </location>
</feature>